<gene>
    <name evidence="2" type="ORF">PG996_005326</name>
</gene>
<dbReference type="EMBL" id="JAQQWM010000003">
    <property type="protein sequence ID" value="KAK8071978.1"/>
    <property type="molecule type" value="Genomic_DNA"/>
</dbReference>
<proteinExistence type="predicted"/>
<evidence type="ECO:0000313" key="3">
    <source>
        <dbReference type="Proteomes" id="UP001446871"/>
    </source>
</evidence>
<organism evidence="2 3">
    <name type="scientific">Apiospora saccharicola</name>
    <dbReference type="NCBI Taxonomy" id="335842"/>
    <lineage>
        <taxon>Eukaryota</taxon>
        <taxon>Fungi</taxon>
        <taxon>Dikarya</taxon>
        <taxon>Ascomycota</taxon>
        <taxon>Pezizomycotina</taxon>
        <taxon>Sordariomycetes</taxon>
        <taxon>Xylariomycetidae</taxon>
        <taxon>Amphisphaeriales</taxon>
        <taxon>Apiosporaceae</taxon>
        <taxon>Apiospora</taxon>
    </lineage>
</organism>
<protein>
    <submittedName>
        <fullName evidence="2">Uncharacterized protein</fullName>
    </submittedName>
</protein>
<sequence>MDVEVATENELHGGLMALLAYDPDDPYNYNAEKANQGRQSSGEHDVVTTEDEAPLPPLVESVRCQDRQLGIMLGNLSGSGANRTVTYTRPGNIRVTDRLQLFPELPVALGSRPMDHIMIRLGERKLGPIMMVLRIVYYRCVLAKGRRDLVEVAHVPPSLDRAVLWHLAGFDARVDGLPDVVDDVLTLGQAEVRLRLVVPIGRLQD</sequence>
<reference evidence="2 3" key="1">
    <citation type="submission" date="2023-01" db="EMBL/GenBank/DDBJ databases">
        <title>Analysis of 21 Apiospora genomes using comparative genomics revels a genus with tremendous synthesis potential of carbohydrate active enzymes and secondary metabolites.</title>
        <authorList>
            <person name="Sorensen T."/>
        </authorList>
    </citation>
    <scope>NUCLEOTIDE SEQUENCE [LARGE SCALE GENOMIC DNA]</scope>
    <source>
        <strain evidence="2 3">CBS 83171</strain>
    </source>
</reference>
<name>A0ABR1VL98_9PEZI</name>
<feature type="region of interest" description="Disordered" evidence="1">
    <location>
        <begin position="32"/>
        <end position="52"/>
    </location>
</feature>
<evidence type="ECO:0000313" key="2">
    <source>
        <dbReference type="EMBL" id="KAK8071978.1"/>
    </source>
</evidence>
<comment type="caution">
    <text evidence="2">The sequence shown here is derived from an EMBL/GenBank/DDBJ whole genome shotgun (WGS) entry which is preliminary data.</text>
</comment>
<evidence type="ECO:0000256" key="1">
    <source>
        <dbReference type="SAM" id="MobiDB-lite"/>
    </source>
</evidence>
<accession>A0ABR1VL98</accession>
<dbReference type="Proteomes" id="UP001446871">
    <property type="component" value="Unassembled WGS sequence"/>
</dbReference>
<keyword evidence="3" id="KW-1185">Reference proteome</keyword>